<dbReference type="InterPro" id="IPR029045">
    <property type="entry name" value="ClpP/crotonase-like_dom_sf"/>
</dbReference>
<comment type="caution">
    <text evidence="3">The sequence shown here is derived from an EMBL/GenBank/DDBJ whole genome shotgun (WGS) entry which is preliminary data.</text>
</comment>
<evidence type="ECO:0000256" key="1">
    <source>
        <dbReference type="SAM" id="MobiDB-lite"/>
    </source>
</evidence>
<evidence type="ECO:0000313" key="4">
    <source>
        <dbReference type="Proteomes" id="UP001161390"/>
    </source>
</evidence>
<keyword evidence="2" id="KW-0472">Membrane</keyword>
<protein>
    <recommendedName>
        <fullName evidence="5">Alpha/beta hydrolase</fullName>
    </recommendedName>
</protein>
<dbReference type="EMBL" id="BSNJ01000009">
    <property type="protein sequence ID" value="GLQ22054.1"/>
    <property type="molecule type" value="Genomic_DNA"/>
</dbReference>
<evidence type="ECO:0008006" key="5">
    <source>
        <dbReference type="Google" id="ProtNLM"/>
    </source>
</evidence>
<accession>A0ABQ5V3E9</accession>
<evidence type="ECO:0000313" key="3">
    <source>
        <dbReference type="EMBL" id="GLQ22054.1"/>
    </source>
</evidence>
<feature type="transmembrane region" description="Helical" evidence="2">
    <location>
        <begin position="31"/>
        <end position="48"/>
    </location>
</feature>
<gene>
    <name evidence="3" type="ORF">GCM10007854_30090</name>
</gene>
<dbReference type="PROSITE" id="PS00414">
    <property type="entry name" value="PROFILIN"/>
    <property type="match status" value="1"/>
</dbReference>
<dbReference type="RefSeq" id="WP_284374267.1">
    <property type="nucleotide sequence ID" value="NZ_BSNJ01000009.1"/>
</dbReference>
<keyword evidence="2" id="KW-0812">Transmembrane</keyword>
<reference evidence="3" key="2">
    <citation type="submission" date="2023-01" db="EMBL/GenBank/DDBJ databases">
        <title>Draft genome sequence of Algimonas porphyrae strain NBRC 108216.</title>
        <authorList>
            <person name="Sun Q."/>
            <person name="Mori K."/>
        </authorList>
    </citation>
    <scope>NUCLEOTIDE SEQUENCE</scope>
    <source>
        <strain evidence="3">NBRC 108216</strain>
    </source>
</reference>
<dbReference type="Proteomes" id="UP001161390">
    <property type="component" value="Unassembled WGS sequence"/>
</dbReference>
<organism evidence="3 4">
    <name type="scientific">Algimonas porphyrae</name>
    <dbReference type="NCBI Taxonomy" id="1128113"/>
    <lineage>
        <taxon>Bacteria</taxon>
        <taxon>Pseudomonadati</taxon>
        <taxon>Pseudomonadota</taxon>
        <taxon>Alphaproteobacteria</taxon>
        <taxon>Maricaulales</taxon>
        <taxon>Robiginitomaculaceae</taxon>
        <taxon>Algimonas</taxon>
    </lineage>
</organism>
<proteinExistence type="predicted"/>
<evidence type="ECO:0000256" key="2">
    <source>
        <dbReference type="SAM" id="Phobius"/>
    </source>
</evidence>
<dbReference type="InterPro" id="IPR027310">
    <property type="entry name" value="Profilin_CS"/>
</dbReference>
<reference evidence="3" key="1">
    <citation type="journal article" date="2014" name="Int. J. Syst. Evol. Microbiol.">
        <title>Complete genome of a new Firmicutes species belonging to the dominant human colonic microbiota ('Ruminococcus bicirculans') reveals two chromosomes and a selective capacity to utilize plant glucans.</title>
        <authorList>
            <consortium name="NISC Comparative Sequencing Program"/>
            <person name="Wegmann U."/>
            <person name="Louis P."/>
            <person name="Goesmann A."/>
            <person name="Henrissat B."/>
            <person name="Duncan S.H."/>
            <person name="Flint H.J."/>
        </authorList>
    </citation>
    <scope>NUCLEOTIDE SEQUENCE</scope>
    <source>
        <strain evidence="3">NBRC 108216</strain>
    </source>
</reference>
<sequence>MAWNPYDDNRPVDGWSDAEPEPARPRRRSPIALLVVLVLAATFVWQALSTPIDPDARLHLVIDDEIAYAHGRTDAESFADIRRQLDSNPQLEKIVLRHVPGTSHLKENVRIARMIRARGLNTHLDSRSFIASGGVDLFLAGVERTMTCGAQIGVHSWQDENGDSPASLGFDPLEDGMRAFHAEIGIDQDFYHFARDAAPHKSLYFLTREDLERFGILTDGPCKGVDWLGFLPGRQ</sequence>
<keyword evidence="4" id="KW-1185">Reference proteome</keyword>
<feature type="region of interest" description="Disordered" evidence="1">
    <location>
        <begin position="1"/>
        <end position="24"/>
    </location>
</feature>
<name>A0ABQ5V3E9_9PROT</name>
<keyword evidence="2" id="KW-1133">Transmembrane helix</keyword>
<dbReference type="SUPFAM" id="SSF52096">
    <property type="entry name" value="ClpP/crotonase"/>
    <property type="match status" value="1"/>
</dbReference>